<evidence type="ECO:0000256" key="1">
    <source>
        <dbReference type="SAM" id="MobiDB-lite"/>
    </source>
</evidence>
<protein>
    <submittedName>
        <fullName evidence="2">Uncharacterized protein</fullName>
    </submittedName>
</protein>
<proteinExistence type="predicted"/>
<organism evidence="2">
    <name type="scientific">uncultured Caudovirales phage</name>
    <dbReference type="NCBI Taxonomy" id="2100421"/>
    <lineage>
        <taxon>Viruses</taxon>
        <taxon>Duplodnaviria</taxon>
        <taxon>Heunggongvirae</taxon>
        <taxon>Uroviricota</taxon>
        <taxon>Caudoviricetes</taxon>
        <taxon>Peduoviridae</taxon>
        <taxon>Maltschvirus</taxon>
        <taxon>Maltschvirus maltsch</taxon>
    </lineage>
</organism>
<sequence>MSKESKSVTPDKTGQQIQSKDRPVTTPGAKATLEVKPAPKPPADAKVEAAKAAQKKEMFAPATTGKQSSELITLAEAVSRILNDPRYRSSWEVSVAKHAKTFGMGDLNTQEEWLSVFKSYGLTVKE</sequence>
<evidence type="ECO:0000313" key="2">
    <source>
        <dbReference type="EMBL" id="CAB5220650.1"/>
    </source>
</evidence>
<name>A0A6J7WS61_9CAUD</name>
<dbReference type="EMBL" id="LR798292">
    <property type="protein sequence ID" value="CAB5220650.1"/>
    <property type="molecule type" value="Genomic_DNA"/>
</dbReference>
<gene>
    <name evidence="2" type="ORF">UFOVP244_17</name>
</gene>
<feature type="region of interest" description="Disordered" evidence="1">
    <location>
        <begin position="1"/>
        <end position="44"/>
    </location>
</feature>
<accession>A0A6J7WS61</accession>
<feature type="compositionally biased region" description="Polar residues" evidence="1">
    <location>
        <begin position="7"/>
        <end position="18"/>
    </location>
</feature>
<reference evidence="2" key="1">
    <citation type="submission" date="2020-05" db="EMBL/GenBank/DDBJ databases">
        <authorList>
            <person name="Chiriac C."/>
            <person name="Salcher M."/>
            <person name="Ghai R."/>
            <person name="Kavagutti S V."/>
        </authorList>
    </citation>
    <scope>NUCLEOTIDE SEQUENCE</scope>
</reference>